<dbReference type="EMBL" id="GL537225">
    <property type="protein sequence ID" value="EFQ86836.1"/>
    <property type="molecule type" value="Genomic_DNA"/>
</dbReference>
<evidence type="ECO:0000256" key="6">
    <source>
        <dbReference type="SAM" id="MobiDB-lite"/>
    </source>
</evidence>
<feature type="transmembrane region" description="Helical" evidence="7">
    <location>
        <begin position="169"/>
        <end position="188"/>
    </location>
</feature>
<dbReference type="Proteomes" id="UP000001067">
    <property type="component" value="Unassembled WGS sequence"/>
</dbReference>
<reference evidence="8 9" key="1">
    <citation type="journal article" date="2010" name="Genome Biol.">
        <title>A first genome assembly of the barley fungal pathogen Pyrenophora teres f. teres.</title>
        <authorList>
            <person name="Ellwood S.R."/>
            <person name="Liu Z."/>
            <person name="Syme R.A."/>
            <person name="Lai Z."/>
            <person name="Hane J.K."/>
            <person name="Keiper F."/>
            <person name="Moffat C.S."/>
            <person name="Oliver R.P."/>
            <person name="Friesen T.L."/>
        </authorList>
    </citation>
    <scope>NUCLEOTIDE SEQUENCE [LARGE SCALE GENOMIC DNA]</scope>
    <source>
        <strain evidence="8 9">0-1</strain>
    </source>
</reference>
<name>E3S5B0_PYRTT</name>
<dbReference type="KEGG" id="pte:PTT_17808"/>
<feature type="compositionally biased region" description="Basic and acidic residues" evidence="6">
    <location>
        <begin position="1"/>
        <end position="20"/>
    </location>
</feature>
<dbReference type="PANTHER" id="PTHR45649:SF19">
    <property type="entry name" value="TRANSPORTER, PUTATIVE (EUROFUNG)-RELATED"/>
    <property type="match status" value="1"/>
</dbReference>
<keyword evidence="4 7" id="KW-1133">Transmembrane helix</keyword>
<evidence type="ECO:0000256" key="1">
    <source>
        <dbReference type="ARBA" id="ARBA00004141"/>
    </source>
</evidence>
<evidence type="ECO:0000256" key="2">
    <source>
        <dbReference type="ARBA" id="ARBA00022448"/>
    </source>
</evidence>
<dbReference type="Gene3D" id="1.20.1740.10">
    <property type="entry name" value="Amino acid/polyamine transporter I"/>
    <property type="match status" value="1"/>
</dbReference>
<dbReference type="GO" id="GO:0022857">
    <property type="term" value="F:transmembrane transporter activity"/>
    <property type="evidence" value="ECO:0007669"/>
    <property type="project" value="InterPro"/>
</dbReference>
<feature type="transmembrane region" description="Helical" evidence="7">
    <location>
        <begin position="195"/>
        <end position="217"/>
    </location>
</feature>
<feature type="transmembrane region" description="Helical" evidence="7">
    <location>
        <begin position="52"/>
        <end position="72"/>
    </location>
</feature>
<comment type="subcellular location">
    <subcellularLocation>
        <location evidence="1">Membrane</location>
        <topology evidence="1">Multi-pass membrane protein</topology>
    </subcellularLocation>
</comment>
<dbReference type="InterPro" id="IPR002293">
    <property type="entry name" value="AA/rel_permease1"/>
</dbReference>
<feature type="transmembrane region" description="Helical" evidence="7">
    <location>
        <begin position="78"/>
        <end position="104"/>
    </location>
</feature>
<accession>E3S5B0</accession>
<evidence type="ECO:0000256" key="5">
    <source>
        <dbReference type="ARBA" id="ARBA00023136"/>
    </source>
</evidence>
<dbReference type="PANTHER" id="PTHR45649">
    <property type="entry name" value="AMINO-ACID PERMEASE BAT1"/>
    <property type="match status" value="1"/>
</dbReference>
<feature type="transmembrane region" description="Helical" evidence="7">
    <location>
        <begin position="451"/>
        <end position="476"/>
    </location>
</feature>
<dbReference type="AlphaFoldDB" id="E3S5B0"/>
<feature type="region of interest" description="Disordered" evidence="6">
    <location>
        <begin position="1"/>
        <end position="21"/>
    </location>
</feature>
<proteinExistence type="predicted"/>
<dbReference type="Pfam" id="PF13520">
    <property type="entry name" value="AA_permease_2"/>
    <property type="match status" value="1"/>
</dbReference>
<keyword evidence="5 7" id="KW-0472">Membrane</keyword>
<feature type="transmembrane region" description="Helical" evidence="7">
    <location>
        <begin position="482"/>
        <end position="503"/>
    </location>
</feature>
<evidence type="ECO:0000256" key="4">
    <source>
        <dbReference type="ARBA" id="ARBA00022989"/>
    </source>
</evidence>
<feature type="transmembrane region" description="Helical" evidence="7">
    <location>
        <begin position="409"/>
        <end position="431"/>
    </location>
</feature>
<dbReference type="OrthoDB" id="2417308at2759"/>
<keyword evidence="2" id="KW-0813">Transport</keyword>
<evidence type="ECO:0008006" key="10">
    <source>
        <dbReference type="Google" id="ProtNLM"/>
    </source>
</evidence>
<dbReference type="HOGENOM" id="CLU_004495_2_4_1"/>
<gene>
    <name evidence="8" type="ORF">PTT_17808</name>
</gene>
<evidence type="ECO:0000256" key="7">
    <source>
        <dbReference type="SAM" id="Phobius"/>
    </source>
</evidence>
<dbReference type="PIRSF" id="PIRSF006060">
    <property type="entry name" value="AA_transporter"/>
    <property type="match status" value="1"/>
</dbReference>
<feature type="transmembrane region" description="Helical" evidence="7">
    <location>
        <begin position="237"/>
        <end position="259"/>
    </location>
</feature>
<dbReference type="eggNOG" id="KOG1289">
    <property type="taxonomic scope" value="Eukaryota"/>
</dbReference>
<evidence type="ECO:0000256" key="3">
    <source>
        <dbReference type="ARBA" id="ARBA00022692"/>
    </source>
</evidence>
<feature type="transmembrane region" description="Helical" evidence="7">
    <location>
        <begin position="125"/>
        <end position="149"/>
    </location>
</feature>
<keyword evidence="3 7" id="KW-0812">Transmembrane</keyword>
<keyword evidence="9" id="KW-1185">Reference proteome</keyword>
<feature type="transmembrane region" description="Helical" evidence="7">
    <location>
        <begin position="329"/>
        <end position="346"/>
    </location>
</feature>
<evidence type="ECO:0000313" key="9">
    <source>
        <dbReference type="Proteomes" id="UP000001067"/>
    </source>
</evidence>
<dbReference type="GO" id="GO:0016020">
    <property type="term" value="C:membrane"/>
    <property type="evidence" value="ECO:0007669"/>
    <property type="project" value="UniProtKB-SubCell"/>
</dbReference>
<protein>
    <recommendedName>
        <fullName evidence="10">Amino acid transporter</fullName>
    </recommendedName>
</protein>
<feature type="transmembrane region" description="Helical" evidence="7">
    <location>
        <begin position="279"/>
        <end position="300"/>
    </location>
</feature>
<sequence length="519" mass="56990">MADTKETKRFSELERQESTREGQVQDFAYQLVGLAVQPEDARDMSAVEIISAGWCICNSWAGISATFALAIAQGGPTTLIYGPIVIVVLVGSCALTLAELASVYPTAGGQYHWTSILAPQRWSRGLSYCCGATNVFAWIALASGVAIIVPQQLVAMASFWNPSYLPKAWHTFLLYQAANLITLIYNIYALKRTMWIHDVGFFMSLSGFVAVFITSLSRSSPHFQPSEMVWQTFLNNSGWTSGIAFLTGLINPNYMYAGIDGAIHLAEECKNAAVVVPRALMSTITIGFMTSFSFAIAMMYCIKDLQAVVSTPTGVPVFEIWRQSTSSDAAATVFLALLMTMALFSLNGCHQTASRLTWSFGRDNAIFGSRWLNKISPKQEVPIAALVFNFCIMALIGCIYLASTSAFNAFIGTGLILQHITYAFPASLLIYRGRSKMWLPRSRSFRLPSVLGWFVNIVTVLFAVFVLIFYCLPVAIPVTGSNMNYSSAVIGVMGIFGALNWFFHAKKHYRGPRLGVVDP</sequence>
<evidence type="ECO:0000313" key="8">
    <source>
        <dbReference type="EMBL" id="EFQ86836.1"/>
    </source>
</evidence>
<organism evidence="9">
    <name type="scientific">Pyrenophora teres f. teres (strain 0-1)</name>
    <name type="common">Barley net blotch fungus</name>
    <name type="synonym">Drechslera teres f. teres</name>
    <dbReference type="NCBI Taxonomy" id="861557"/>
    <lineage>
        <taxon>Eukaryota</taxon>
        <taxon>Fungi</taxon>
        <taxon>Dikarya</taxon>
        <taxon>Ascomycota</taxon>
        <taxon>Pezizomycotina</taxon>
        <taxon>Dothideomycetes</taxon>
        <taxon>Pleosporomycetidae</taxon>
        <taxon>Pleosporales</taxon>
        <taxon>Pleosporineae</taxon>
        <taxon>Pleosporaceae</taxon>
        <taxon>Pyrenophora</taxon>
    </lineage>
</organism>
<feature type="transmembrane region" description="Helical" evidence="7">
    <location>
        <begin position="383"/>
        <end position="403"/>
    </location>
</feature>